<protein>
    <recommendedName>
        <fullName evidence="4">F-box domain-containing protein</fullName>
    </recommendedName>
</protein>
<evidence type="ECO:0008006" key="4">
    <source>
        <dbReference type="Google" id="ProtNLM"/>
    </source>
</evidence>
<keyword evidence="1" id="KW-1133">Transmembrane helix</keyword>
<keyword evidence="1" id="KW-0472">Membrane</keyword>
<evidence type="ECO:0000256" key="1">
    <source>
        <dbReference type="SAM" id="Phobius"/>
    </source>
</evidence>
<evidence type="ECO:0000313" key="3">
    <source>
        <dbReference type="Proteomes" id="UP000265703"/>
    </source>
</evidence>
<dbReference type="Gene3D" id="3.80.10.10">
    <property type="entry name" value="Ribonuclease Inhibitor"/>
    <property type="match status" value="1"/>
</dbReference>
<accession>A0A397T3E9</accession>
<evidence type="ECO:0000313" key="2">
    <source>
        <dbReference type="EMBL" id="RIA90785.1"/>
    </source>
</evidence>
<dbReference type="Proteomes" id="UP000265703">
    <property type="component" value="Unassembled WGS sequence"/>
</dbReference>
<dbReference type="InterPro" id="IPR032675">
    <property type="entry name" value="LRR_dom_sf"/>
</dbReference>
<dbReference type="EMBL" id="QKYT01000171">
    <property type="protein sequence ID" value="RIA90785.1"/>
    <property type="molecule type" value="Genomic_DNA"/>
</dbReference>
<reference evidence="2 3" key="1">
    <citation type="submission" date="2018-06" db="EMBL/GenBank/DDBJ databases">
        <title>Comparative genomics reveals the genomic features of Rhizophagus irregularis, R. cerebriforme, R. diaphanum and Gigaspora rosea, and their symbiotic lifestyle signature.</title>
        <authorList>
            <person name="Morin E."/>
            <person name="San Clemente H."/>
            <person name="Chen E.C.H."/>
            <person name="De La Providencia I."/>
            <person name="Hainaut M."/>
            <person name="Kuo A."/>
            <person name="Kohler A."/>
            <person name="Murat C."/>
            <person name="Tang N."/>
            <person name="Roy S."/>
            <person name="Loubradou J."/>
            <person name="Henrissat B."/>
            <person name="Grigoriev I.V."/>
            <person name="Corradi N."/>
            <person name="Roux C."/>
            <person name="Martin F.M."/>
        </authorList>
    </citation>
    <scope>NUCLEOTIDE SEQUENCE [LARGE SCALE GENOMIC DNA]</scope>
    <source>
        <strain evidence="2 3">DAOM 227022</strain>
    </source>
</reference>
<organism evidence="2 3">
    <name type="scientific">Glomus cerebriforme</name>
    <dbReference type="NCBI Taxonomy" id="658196"/>
    <lineage>
        <taxon>Eukaryota</taxon>
        <taxon>Fungi</taxon>
        <taxon>Fungi incertae sedis</taxon>
        <taxon>Mucoromycota</taxon>
        <taxon>Glomeromycotina</taxon>
        <taxon>Glomeromycetes</taxon>
        <taxon>Glomerales</taxon>
        <taxon>Glomeraceae</taxon>
        <taxon>Glomus</taxon>
    </lineage>
</organism>
<proteinExistence type="predicted"/>
<comment type="caution">
    <text evidence="2">The sequence shown here is derived from an EMBL/GenBank/DDBJ whole genome shotgun (WGS) entry which is preliminary data.</text>
</comment>
<feature type="transmembrane region" description="Helical" evidence="1">
    <location>
        <begin position="543"/>
        <end position="560"/>
    </location>
</feature>
<keyword evidence="3" id="KW-1185">Reference proteome</keyword>
<dbReference type="OrthoDB" id="2305901at2759"/>
<dbReference type="SUPFAM" id="SSF52047">
    <property type="entry name" value="RNI-like"/>
    <property type="match status" value="1"/>
</dbReference>
<gene>
    <name evidence="2" type="ORF">C1645_769119</name>
</gene>
<sequence>MASKLPVECLRKIFEELIKSDLISEPFTHNDAIVYSNLNHLYSCILVNRTWCTTAIPLLWKDPMHWLTVKNNNPVKQVIVPWKDQLHLYIPSAYARSGKLPLLISTYFACLPEKSRRSLKTNKAFKVPEEVIETTTYFDYPFFLRRLNLPTLINAVSMWSQQHHSTDELFDEDTDSEDVLPADVLTEKLIKMFLERSVNLTYLSYIKLPISLQNDVGHIKINIAGFPGSKLTLSKITSFHFNACALKKPEKYYQCLARICHSIENLEIRCLCNDSKGLAALIGSQQGLVKLLIHGGANYYGYNGYISKFNYQNITRALLKKVRDLTYLNFQCTGIPLETFASCTKLEQLLLDANYYQNVDKFIKSDFSHLKSLFIKDGSFLIDHQITIIQNSGGFITEIVNSTNEPRDPDNLTKFYETVIEFCPKLTTLEYYICKDQFSLVPILFNKCNQLQKLTLHSTNLQAEPVEINDVLSKMGEEIPEKLQRIDIPWHFTFSADSLESFLEGCQKRLKEPLRLEASMSTDEHQEILEQYVSLGVLRNNPSKFIEVIIYFILFYFFFLKK</sequence>
<keyword evidence="1" id="KW-0812">Transmembrane</keyword>
<name>A0A397T3E9_9GLOM</name>
<dbReference type="AlphaFoldDB" id="A0A397T3E9"/>